<evidence type="ECO:0000313" key="2">
    <source>
        <dbReference type="Proteomes" id="UP000199050"/>
    </source>
</evidence>
<organism evidence="1 2">
    <name type="scientific">Paenibacillus typhae</name>
    <dbReference type="NCBI Taxonomy" id="1174501"/>
    <lineage>
        <taxon>Bacteria</taxon>
        <taxon>Bacillati</taxon>
        <taxon>Bacillota</taxon>
        <taxon>Bacilli</taxon>
        <taxon>Bacillales</taxon>
        <taxon>Paenibacillaceae</taxon>
        <taxon>Paenibacillus</taxon>
    </lineage>
</organism>
<protein>
    <submittedName>
        <fullName evidence="1">Uncharacterized protein</fullName>
    </submittedName>
</protein>
<gene>
    <name evidence="1" type="ORF">SAMN05216192_12839</name>
</gene>
<name>A0A1G8Y488_9BACL</name>
<dbReference type="RefSeq" id="WP_090716837.1">
    <property type="nucleotide sequence ID" value="NZ_CBCSKY010000044.1"/>
</dbReference>
<keyword evidence="2" id="KW-1185">Reference proteome</keyword>
<proteinExistence type="predicted"/>
<dbReference type="OrthoDB" id="2644386at2"/>
<dbReference type="EMBL" id="FNDX01000028">
    <property type="protein sequence ID" value="SDJ97642.1"/>
    <property type="molecule type" value="Genomic_DNA"/>
</dbReference>
<evidence type="ECO:0000313" key="1">
    <source>
        <dbReference type="EMBL" id="SDJ97642.1"/>
    </source>
</evidence>
<dbReference type="Proteomes" id="UP000199050">
    <property type="component" value="Unassembled WGS sequence"/>
</dbReference>
<reference evidence="2" key="1">
    <citation type="submission" date="2016-10" db="EMBL/GenBank/DDBJ databases">
        <authorList>
            <person name="Varghese N."/>
            <person name="Submissions S."/>
        </authorList>
    </citation>
    <scope>NUCLEOTIDE SEQUENCE [LARGE SCALE GENOMIC DNA]</scope>
    <source>
        <strain evidence="2">CGMCC 1.11012</strain>
    </source>
</reference>
<dbReference type="AlphaFoldDB" id="A0A1G8Y488"/>
<sequence>MGYEDKKQAGTFVGDGFAPAENSGVGDWGASDGYSLWDAAGQDTVTGFEDWEGRQETHDMFHSSYE</sequence>
<dbReference type="STRING" id="1174501.SAMN05216192_12839"/>
<accession>A0A1G8Y488</accession>